<feature type="active site" description="O-(5'-phospho-DNA)-serine intermediate" evidence="4 5">
    <location>
        <position position="21"/>
    </location>
</feature>
<evidence type="ECO:0000256" key="5">
    <source>
        <dbReference type="PROSITE-ProRule" id="PRU10137"/>
    </source>
</evidence>
<comment type="caution">
    <text evidence="8">The sequence shown here is derived from an EMBL/GenBank/DDBJ whole genome shotgun (WGS) entry which is preliminary data.</text>
</comment>
<evidence type="ECO:0000313" key="8">
    <source>
        <dbReference type="EMBL" id="OIP68530.1"/>
    </source>
</evidence>
<keyword evidence="3" id="KW-0233">DNA recombination</keyword>
<gene>
    <name evidence="8" type="ORF">AUK42_06185</name>
</gene>
<dbReference type="PROSITE" id="PS51737">
    <property type="entry name" value="RECOMBINASE_DNA_BIND"/>
    <property type="match status" value="1"/>
</dbReference>
<dbReference type="InterPro" id="IPR011109">
    <property type="entry name" value="DNA_bind_recombinase_dom"/>
</dbReference>
<dbReference type="PROSITE" id="PS51736">
    <property type="entry name" value="RECOMBINASES_3"/>
    <property type="match status" value="1"/>
</dbReference>
<proteinExistence type="predicted"/>
<dbReference type="InterPro" id="IPR006118">
    <property type="entry name" value="Recombinase_CS"/>
</dbReference>
<keyword evidence="1" id="KW-0229">DNA integration</keyword>
<dbReference type="PANTHER" id="PTHR30461">
    <property type="entry name" value="DNA-INVERTASE FROM LAMBDOID PROPHAGE"/>
    <property type="match status" value="1"/>
</dbReference>
<evidence type="ECO:0000256" key="4">
    <source>
        <dbReference type="PIRSR" id="PIRSR606118-50"/>
    </source>
</evidence>
<dbReference type="InterPro" id="IPR036162">
    <property type="entry name" value="Resolvase-like_N_sf"/>
</dbReference>
<dbReference type="GO" id="GO:0003677">
    <property type="term" value="F:DNA binding"/>
    <property type="evidence" value="ECO:0007669"/>
    <property type="project" value="UniProtKB-KW"/>
</dbReference>
<accession>A0A1J5GFX9</accession>
<evidence type="ECO:0000259" key="7">
    <source>
        <dbReference type="PROSITE" id="PS51737"/>
    </source>
</evidence>
<evidence type="ECO:0000256" key="3">
    <source>
        <dbReference type="ARBA" id="ARBA00023172"/>
    </source>
</evidence>
<keyword evidence="2" id="KW-0238">DNA-binding</keyword>
<dbReference type="CDD" id="cd03768">
    <property type="entry name" value="SR_ResInv"/>
    <property type="match status" value="1"/>
</dbReference>
<dbReference type="STRING" id="1805029.AUK42_06185"/>
<dbReference type="AlphaFoldDB" id="A0A1J5GFX9"/>
<evidence type="ECO:0008006" key="10">
    <source>
        <dbReference type="Google" id="ProtNLM"/>
    </source>
</evidence>
<dbReference type="SMART" id="SM00857">
    <property type="entry name" value="Resolvase"/>
    <property type="match status" value="1"/>
</dbReference>
<evidence type="ECO:0000256" key="2">
    <source>
        <dbReference type="ARBA" id="ARBA00023125"/>
    </source>
</evidence>
<feature type="domain" description="Recombinase" evidence="7">
    <location>
        <begin position="170"/>
        <end position="305"/>
    </location>
</feature>
<dbReference type="InterPro" id="IPR050639">
    <property type="entry name" value="SSR_resolvase"/>
</dbReference>
<dbReference type="InterPro" id="IPR006119">
    <property type="entry name" value="Resolv_N"/>
</dbReference>
<name>A0A1J5GFX9_9BACT</name>
<dbReference type="Gene3D" id="3.40.50.1390">
    <property type="entry name" value="Resolvase, N-terminal catalytic domain"/>
    <property type="match status" value="1"/>
</dbReference>
<dbReference type="InterPro" id="IPR038109">
    <property type="entry name" value="DNA_bind_recomb_sf"/>
</dbReference>
<evidence type="ECO:0000313" key="9">
    <source>
        <dbReference type="Proteomes" id="UP000182763"/>
    </source>
</evidence>
<dbReference type="SUPFAM" id="SSF53041">
    <property type="entry name" value="Resolvase-like"/>
    <property type="match status" value="1"/>
</dbReference>
<feature type="domain" description="Resolvase/invertase-type recombinase catalytic" evidence="6">
    <location>
        <begin position="13"/>
        <end position="163"/>
    </location>
</feature>
<dbReference type="PANTHER" id="PTHR30461:SF23">
    <property type="entry name" value="DNA RECOMBINASE-RELATED"/>
    <property type="match status" value="1"/>
</dbReference>
<dbReference type="PROSITE" id="PS00397">
    <property type="entry name" value="RECOMBINASES_1"/>
    <property type="match status" value="1"/>
</dbReference>
<protein>
    <recommendedName>
        <fullName evidence="10">Recombinase family protein</fullName>
    </recommendedName>
</protein>
<dbReference type="GO" id="GO:0000150">
    <property type="term" value="F:DNA strand exchange activity"/>
    <property type="evidence" value="ECO:0007669"/>
    <property type="project" value="InterPro"/>
</dbReference>
<dbReference type="Proteomes" id="UP000182763">
    <property type="component" value="Unassembled WGS sequence"/>
</dbReference>
<organism evidence="8 9">
    <name type="scientific">Candidatus Infernicultor aquiphilus</name>
    <dbReference type="NCBI Taxonomy" id="1805029"/>
    <lineage>
        <taxon>Bacteria</taxon>
        <taxon>Pseudomonadati</taxon>
        <taxon>Atribacterota</taxon>
        <taxon>Candidatus Phoenicimicrobiia</taxon>
        <taxon>Candidatus Pheonicimicrobiales</taxon>
        <taxon>Candidatus Phoenicimicrobiaceae</taxon>
        <taxon>Candidatus Infernicultor</taxon>
    </lineage>
</organism>
<dbReference type="GO" id="GO:0015074">
    <property type="term" value="P:DNA integration"/>
    <property type="evidence" value="ECO:0007669"/>
    <property type="project" value="UniProtKB-KW"/>
</dbReference>
<dbReference type="EMBL" id="MNYY01000120">
    <property type="protein sequence ID" value="OIP68530.1"/>
    <property type="molecule type" value="Genomic_DNA"/>
</dbReference>
<evidence type="ECO:0000256" key="1">
    <source>
        <dbReference type="ARBA" id="ARBA00022908"/>
    </source>
</evidence>
<sequence>MKTEYQKNNKIIRAATYVRVSSDEQVKGYSLTFQKEENIEAIKKDGAMPPEEKHIYIDDGYTGINGNRPALQMMIEAAKRKEFDVIYVWKIDRLFRNTKLVLNLVDDLATYGIGVKSALEPFCDSSNPIGRYMFTMMAAGAEMEHANINERTQHGKIRAMKEGKWLAPAPYGYLINEGTKKLEINRNEAKWVKKFFEWFIDERLTLYQLQQRVNSLNVPTKFDNTGRIKTKNGKYFWAKRTLGRLLSSELYIGVHTYRKYKNPSRVKNDLDLRPKEEWIEISIPTIVSKESFELAQKQLRLNKENSPRRTFRFYMFAKKLRCGVCGGRMHAYYVAPKIRKDGTRKEDYKFYGGSWLTRTSTNQRCDNCVNYNESQLEVSVWDGIVELLSHPETMIKKCEKYRRRNSKSSDYRLFLEELDKKEVYLKNKEEKLLNTYLEGDLSKELYKKKLSELEQEKTEVSGEIRRINQFILSDEERLKRIASAKALYKKLSKRLLGATYEEKCKVIGALIENITLNGNDAEVEINLPVKALIPQFTAQLDRPLVSVGIKENSLWGKGRL</sequence>
<dbReference type="Gene3D" id="3.90.1750.20">
    <property type="entry name" value="Putative Large Serine Recombinase, Chain B, Domain 2"/>
    <property type="match status" value="1"/>
</dbReference>
<evidence type="ECO:0000259" key="6">
    <source>
        <dbReference type="PROSITE" id="PS51736"/>
    </source>
</evidence>
<dbReference type="Pfam" id="PF00239">
    <property type="entry name" value="Resolvase"/>
    <property type="match status" value="1"/>
</dbReference>
<dbReference type="Pfam" id="PF07508">
    <property type="entry name" value="Recombinase"/>
    <property type="match status" value="1"/>
</dbReference>
<reference evidence="8 9" key="1">
    <citation type="journal article" date="2016" name="Environ. Microbiol.">
        <title>Genomic resolution of a cold subsurface aquifer community provides metabolic insights for novel microbes adapted to high CO concentrations.</title>
        <authorList>
            <person name="Probst A.J."/>
            <person name="Castelle C.J."/>
            <person name="Singh A."/>
            <person name="Brown C.T."/>
            <person name="Anantharaman K."/>
            <person name="Sharon I."/>
            <person name="Hug L.A."/>
            <person name="Burstein D."/>
            <person name="Emerson J.B."/>
            <person name="Thomas B.C."/>
            <person name="Banfield J.F."/>
        </authorList>
    </citation>
    <scope>NUCLEOTIDE SEQUENCE [LARGE SCALE GENOMIC DNA]</scope>
    <source>
        <strain evidence="8">CG2_30_33_13</strain>
    </source>
</reference>